<evidence type="ECO:0000313" key="9">
    <source>
        <dbReference type="EMBL" id="QNL98890.1"/>
    </source>
</evidence>
<evidence type="ECO:0000256" key="2">
    <source>
        <dbReference type="ARBA" id="ARBA00022490"/>
    </source>
</evidence>
<dbReference type="InterPro" id="IPR020603">
    <property type="entry name" value="MraZ_dom"/>
</dbReference>
<evidence type="ECO:0000256" key="6">
    <source>
        <dbReference type="ARBA" id="ARBA00023163"/>
    </source>
</evidence>
<dbReference type="PANTHER" id="PTHR34701:SF1">
    <property type="entry name" value="TRANSCRIPTIONAL REGULATOR MRAZ"/>
    <property type="match status" value="1"/>
</dbReference>
<organism evidence="9 10">
    <name type="scientific">Wujia chipingensis</name>
    <dbReference type="NCBI Taxonomy" id="2763670"/>
    <lineage>
        <taxon>Bacteria</taxon>
        <taxon>Bacillati</taxon>
        <taxon>Bacillota</taxon>
        <taxon>Clostridia</taxon>
        <taxon>Lachnospirales</taxon>
        <taxon>Lachnospiraceae</taxon>
        <taxon>Wujia</taxon>
    </lineage>
</organism>
<comment type="subunit">
    <text evidence="7">Forms oligomers.</text>
</comment>
<evidence type="ECO:0000256" key="1">
    <source>
        <dbReference type="ARBA" id="ARBA00013860"/>
    </source>
</evidence>
<sequence length="146" mass="16704">MSMGMIGESNHGLDAKGRLIIPIRFRQELGDKFVLCNGMDHNIDVYPEAEWTKFAEKLAALPKSNFQARRLRDFYEGSAVVCEMDSQYRIVIPQKLREYAGIDREVVMIGHTDTVAIWDKAAWDKINSPEEIDLKEIAEIGELFNI</sequence>
<dbReference type="InterPro" id="IPR035644">
    <property type="entry name" value="MraZ_C"/>
</dbReference>
<feature type="domain" description="SpoVT-AbrB" evidence="8">
    <location>
        <begin position="79"/>
        <end position="122"/>
    </location>
</feature>
<evidence type="ECO:0000256" key="3">
    <source>
        <dbReference type="ARBA" id="ARBA00022737"/>
    </source>
</evidence>
<gene>
    <name evidence="7 9" type="primary">mraZ</name>
    <name evidence="9" type="ORF">H9Q76_09030</name>
</gene>
<dbReference type="InterPro" id="IPR003444">
    <property type="entry name" value="MraZ"/>
</dbReference>
<dbReference type="CDD" id="cd16321">
    <property type="entry name" value="MraZ_C"/>
    <property type="match status" value="1"/>
</dbReference>
<keyword evidence="5 7" id="KW-0238">DNA-binding</keyword>
<dbReference type="GO" id="GO:0000976">
    <property type="term" value="F:transcription cis-regulatory region binding"/>
    <property type="evidence" value="ECO:0007669"/>
    <property type="project" value="TreeGrafter"/>
</dbReference>
<name>A0A7G9FK09_9FIRM</name>
<evidence type="ECO:0000256" key="7">
    <source>
        <dbReference type="HAMAP-Rule" id="MF_01008"/>
    </source>
</evidence>
<dbReference type="HAMAP" id="MF_01008">
    <property type="entry name" value="MraZ"/>
    <property type="match status" value="1"/>
</dbReference>
<accession>A0A7G9FK09</accession>
<evidence type="ECO:0000256" key="4">
    <source>
        <dbReference type="ARBA" id="ARBA00023015"/>
    </source>
</evidence>
<dbReference type="Proteomes" id="UP000515819">
    <property type="component" value="Chromosome"/>
</dbReference>
<feature type="domain" description="SpoVT-AbrB" evidence="8">
    <location>
        <begin position="8"/>
        <end position="50"/>
    </location>
</feature>
<proteinExistence type="inferred from homology"/>
<comment type="similarity">
    <text evidence="7">Belongs to the MraZ family.</text>
</comment>
<dbReference type="PANTHER" id="PTHR34701">
    <property type="entry name" value="TRANSCRIPTIONAL REGULATOR MRAZ"/>
    <property type="match status" value="1"/>
</dbReference>
<dbReference type="SUPFAM" id="SSF89447">
    <property type="entry name" value="AbrB/MazE/MraZ-like"/>
    <property type="match status" value="1"/>
</dbReference>
<dbReference type="GO" id="GO:2000143">
    <property type="term" value="P:negative regulation of DNA-templated transcription initiation"/>
    <property type="evidence" value="ECO:0007669"/>
    <property type="project" value="TreeGrafter"/>
</dbReference>
<keyword evidence="2 7" id="KW-0963">Cytoplasm</keyword>
<dbReference type="Pfam" id="PF02381">
    <property type="entry name" value="MraZ"/>
    <property type="match status" value="2"/>
</dbReference>
<evidence type="ECO:0000259" key="8">
    <source>
        <dbReference type="PROSITE" id="PS51740"/>
    </source>
</evidence>
<dbReference type="RefSeq" id="WP_021985287.1">
    <property type="nucleotide sequence ID" value="NZ_CP060632.1"/>
</dbReference>
<dbReference type="CDD" id="cd16320">
    <property type="entry name" value="MraZ_N"/>
    <property type="match status" value="1"/>
</dbReference>
<comment type="subcellular location">
    <subcellularLocation>
        <location evidence="7">Cytoplasm</location>
        <location evidence="7">Nucleoid</location>
    </subcellularLocation>
</comment>
<protein>
    <recommendedName>
        <fullName evidence="1 7">Transcriptional regulator MraZ</fullName>
    </recommendedName>
</protein>
<reference evidence="9 10" key="1">
    <citation type="submission" date="2020-08" db="EMBL/GenBank/DDBJ databases">
        <authorList>
            <person name="Liu C."/>
            <person name="Sun Q."/>
        </authorList>
    </citation>
    <scope>NUCLEOTIDE SEQUENCE [LARGE SCALE GENOMIC DNA]</scope>
    <source>
        <strain evidence="9 10">NSJ-4</strain>
    </source>
</reference>
<dbReference type="InterPro" id="IPR007159">
    <property type="entry name" value="SpoVT-AbrB_dom"/>
</dbReference>
<dbReference type="InterPro" id="IPR035642">
    <property type="entry name" value="MraZ_N"/>
</dbReference>
<evidence type="ECO:0000313" key="10">
    <source>
        <dbReference type="Proteomes" id="UP000515819"/>
    </source>
</evidence>
<evidence type="ECO:0000256" key="5">
    <source>
        <dbReference type="ARBA" id="ARBA00023125"/>
    </source>
</evidence>
<dbReference type="GO" id="GO:0009295">
    <property type="term" value="C:nucleoid"/>
    <property type="evidence" value="ECO:0007669"/>
    <property type="project" value="UniProtKB-SubCell"/>
</dbReference>
<keyword evidence="6 7" id="KW-0804">Transcription</keyword>
<keyword evidence="3" id="KW-0677">Repeat</keyword>
<keyword evidence="10" id="KW-1185">Reference proteome</keyword>
<dbReference type="InterPro" id="IPR037914">
    <property type="entry name" value="SpoVT-AbrB_sf"/>
</dbReference>
<dbReference type="KEGG" id="wcp:H9Q76_09030"/>
<dbReference type="Gene3D" id="3.40.1550.20">
    <property type="entry name" value="Transcriptional regulator MraZ domain"/>
    <property type="match status" value="1"/>
</dbReference>
<dbReference type="GO" id="GO:0003700">
    <property type="term" value="F:DNA-binding transcription factor activity"/>
    <property type="evidence" value="ECO:0007669"/>
    <property type="project" value="UniProtKB-UniRule"/>
</dbReference>
<dbReference type="GO" id="GO:0005737">
    <property type="term" value="C:cytoplasm"/>
    <property type="evidence" value="ECO:0007669"/>
    <property type="project" value="UniProtKB-UniRule"/>
</dbReference>
<dbReference type="NCBIfam" id="TIGR00242">
    <property type="entry name" value="division/cell wall cluster transcriptional repressor MraZ"/>
    <property type="match status" value="1"/>
</dbReference>
<keyword evidence="4 7" id="KW-0805">Transcription regulation</keyword>
<dbReference type="InterPro" id="IPR038619">
    <property type="entry name" value="MraZ_sf"/>
</dbReference>
<dbReference type="EMBL" id="CP060632">
    <property type="protein sequence ID" value="QNL98890.1"/>
    <property type="molecule type" value="Genomic_DNA"/>
</dbReference>
<dbReference type="AlphaFoldDB" id="A0A7G9FK09"/>
<dbReference type="PROSITE" id="PS51740">
    <property type="entry name" value="SPOVT_ABRB"/>
    <property type="match status" value="2"/>
</dbReference>